<feature type="region of interest" description="Disordered" evidence="1">
    <location>
        <begin position="55"/>
        <end position="79"/>
    </location>
</feature>
<feature type="compositionally biased region" description="Basic and acidic residues" evidence="1">
    <location>
        <begin position="11"/>
        <end position="21"/>
    </location>
</feature>
<feature type="compositionally biased region" description="Acidic residues" evidence="1">
    <location>
        <begin position="650"/>
        <end position="663"/>
    </location>
</feature>
<feature type="compositionally biased region" description="Polar residues" evidence="1">
    <location>
        <begin position="530"/>
        <end position="540"/>
    </location>
</feature>
<comment type="caution">
    <text evidence="3">The sequence shown here is derived from an EMBL/GenBank/DDBJ whole genome shotgun (WGS) entry which is preliminary data.</text>
</comment>
<proteinExistence type="predicted"/>
<evidence type="ECO:0000256" key="1">
    <source>
        <dbReference type="SAM" id="MobiDB-lite"/>
    </source>
</evidence>
<feature type="region of interest" description="Disordered" evidence="1">
    <location>
        <begin position="756"/>
        <end position="794"/>
    </location>
</feature>
<feature type="compositionally biased region" description="Basic and acidic residues" evidence="1">
    <location>
        <begin position="609"/>
        <end position="623"/>
    </location>
</feature>
<feature type="compositionally biased region" description="Basic and acidic residues" evidence="1">
    <location>
        <begin position="230"/>
        <end position="242"/>
    </location>
</feature>
<dbReference type="EMBL" id="QJNS01000431">
    <property type="protein sequence ID" value="RYO77787.1"/>
    <property type="molecule type" value="Genomic_DNA"/>
</dbReference>
<feature type="compositionally biased region" description="Polar residues" evidence="1">
    <location>
        <begin position="571"/>
        <end position="593"/>
    </location>
</feature>
<feature type="region of interest" description="Disordered" evidence="1">
    <location>
        <begin position="124"/>
        <end position="255"/>
    </location>
</feature>
<protein>
    <recommendedName>
        <fullName evidence="2">C2H2-type domain-containing protein</fullName>
    </recommendedName>
</protein>
<sequence>MSSTYTVSPKSLHDLGDHPRGRMLEPHLVGAQNNYNQNRPITPVDSNLLSTYSSQVRSSTASPDANSCTPAESVSYQPSDYSSEFAGDPFFGANFNDTETGTPAFLDELSLNIDYQGLSVAHESPAEGNVTRNLGYPISPRKSPSIHTTSSLREDTQAPPKSQVVVATQSLTKSPGLPIDPVDSEQSSPQLTPDTNGSGWSRSSTDSPAPVRAAMADQSPRVTVSIYGGDGERPVQGAERHLPSTAESPKTVRGPHSLADDLATELACGTSSSVPRDAQGFSNPDWTTGPRGLAPGDRPPDEVISPNRQAARREIDEKNQEIFHWVSRSNDPNGDHNDLSPSGSAALCSETSGTPYANEDNIPEREIPLGDATENRHQPGQSYYRTDGPGGPITEIDFAIMRQLRTWEDGPAIHGIQTDRRQPESSQAAIQQFMQQHHDAASIVSRTATWGTRRRSLPSVMDEQGVLSGNFLKKLTISGHPRRPSIRERAEKLIRLPSIGNSRKRKGSSASDLPPEGLQAEEGRRESRDSPASPSRTTSWGLGGNRKPTPSLGNALAEMAKGAAAVGTTHARTSSISATPVTSPKSPFGSFSGTLKVPPVKNTIRRSRSKTELPSKSNAEELTHPNLVGMLKKQGGPPVALLAKSRPAVDDGEDEDEDDDILDDADVKPEAGRLEDITPDAEGFKQHILRLNPRLASIDGQANPNNYLVERIVYQQLLRYKHLCTAKVKHLGQVNQRKCPSGAMCIASGGSAIPLDNRGDARGVDPLSARPDSSDGDTSPLDGGISPESFPQGIPMPPTTTLPAEFECQLCFCNKKFHKPSDWTKHVHEDVQPFTCTWDRCKEPKMFKRKADWVRHENEGHRHLEWWTCDVEDCRHTCYRRDNFLQHLVREHKFTEPKIKTKAAIKKAGGGDRTWQRVEQCHVETDQKPQDEPCRFCGKTFPTWKKLTVHLAKHMEHISLPVLKLVAAKELGADTVISPVQDPPPRAFGPPPVPVIKQEPPRFASPGGTHSSSNASPIAYRDEATLGYTNIPRAPLQAPYYAPQAQRFAEVPSRHGNGLMMPQVTTGMDPQPHYQHMPVTTGPYGQPVGSYMNLPSQGNFHTQGLESFPAFDSLGIQDPSGTMAYDDFGDSSLLQQPMERYSNHGSVSPYAHSPHQGHSGYYNQ</sequence>
<dbReference type="PANTHER" id="PTHR35391">
    <property type="entry name" value="C2H2-TYPE DOMAIN-CONTAINING PROTEIN-RELATED"/>
    <property type="match status" value="1"/>
</dbReference>
<feature type="region of interest" description="Disordered" evidence="1">
    <location>
        <begin position="571"/>
        <end position="624"/>
    </location>
</feature>
<name>A0ABY0GVE5_9PEZI</name>
<evidence type="ECO:0000313" key="4">
    <source>
        <dbReference type="Proteomes" id="UP000294003"/>
    </source>
</evidence>
<feature type="compositionally biased region" description="Polar residues" evidence="1">
    <location>
        <begin position="270"/>
        <end position="286"/>
    </location>
</feature>
<dbReference type="SMART" id="SM00355">
    <property type="entry name" value="ZnF_C2H2"/>
    <property type="match status" value="4"/>
</dbReference>
<feature type="region of interest" description="Disordered" evidence="1">
    <location>
        <begin position="1"/>
        <end position="21"/>
    </location>
</feature>
<feature type="region of interest" description="Disordered" evidence="1">
    <location>
        <begin position="477"/>
        <end position="553"/>
    </location>
</feature>
<feature type="region of interest" description="Disordered" evidence="1">
    <location>
        <begin position="644"/>
        <end position="663"/>
    </location>
</feature>
<dbReference type="InterPro" id="IPR013087">
    <property type="entry name" value="Znf_C2H2_type"/>
</dbReference>
<feature type="compositionally biased region" description="Basic and acidic residues" evidence="1">
    <location>
        <begin position="362"/>
        <end position="377"/>
    </location>
</feature>
<evidence type="ECO:0000313" key="3">
    <source>
        <dbReference type="EMBL" id="RYO77787.1"/>
    </source>
</evidence>
<dbReference type="PROSITE" id="PS00028">
    <property type="entry name" value="ZINC_FINGER_C2H2_1"/>
    <property type="match status" value="2"/>
</dbReference>
<keyword evidence="4" id="KW-1185">Reference proteome</keyword>
<feature type="domain" description="C2H2-type" evidence="2">
    <location>
        <begin position="934"/>
        <end position="954"/>
    </location>
</feature>
<gene>
    <name evidence="3" type="ORF">DL762_009048</name>
</gene>
<feature type="region of interest" description="Disordered" evidence="1">
    <location>
        <begin position="1141"/>
        <end position="1164"/>
    </location>
</feature>
<feature type="compositionally biased region" description="Polar residues" evidence="1">
    <location>
        <begin position="339"/>
        <end position="355"/>
    </location>
</feature>
<feature type="compositionally biased region" description="Basic and acidic residues" evidence="1">
    <location>
        <begin position="485"/>
        <end position="494"/>
    </location>
</feature>
<reference evidence="3 4" key="1">
    <citation type="submission" date="2018-06" db="EMBL/GenBank/DDBJ databases">
        <title>Complete Genomes of Monosporascus.</title>
        <authorList>
            <person name="Robinson A.J."/>
            <person name="Natvig D.O."/>
        </authorList>
    </citation>
    <scope>NUCLEOTIDE SEQUENCE [LARGE SCALE GENOMIC DNA]</scope>
    <source>
        <strain evidence="3 4">CBS 609.92</strain>
    </source>
</reference>
<feature type="domain" description="C2H2-type" evidence="2">
    <location>
        <begin position="869"/>
        <end position="892"/>
    </location>
</feature>
<accession>A0ABY0GVE5</accession>
<dbReference type="Proteomes" id="UP000294003">
    <property type="component" value="Unassembled WGS sequence"/>
</dbReference>
<evidence type="ECO:0000259" key="2">
    <source>
        <dbReference type="PROSITE" id="PS00028"/>
    </source>
</evidence>
<feature type="compositionally biased region" description="Polar residues" evidence="1">
    <location>
        <begin position="184"/>
        <end position="207"/>
    </location>
</feature>
<dbReference type="PANTHER" id="PTHR35391:SF3">
    <property type="entry name" value="FINGER DOMAIN PROTEIN, PUTATIVE (AFU_ORTHOLOGUE AFUA_8G04300)-RELATED"/>
    <property type="match status" value="1"/>
</dbReference>
<organism evidence="3 4">
    <name type="scientific">Monosporascus cannonballus</name>
    <dbReference type="NCBI Taxonomy" id="155416"/>
    <lineage>
        <taxon>Eukaryota</taxon>
        <taxon>Fungi</taxon>
        <taxon>Dikarya</taxon>
        <taxon>Ascomycota</taxon>
        <taxon>Pezizomycotina</taxon>
        <taxon>Sordariomycetes</taxon>
        <taxon>Xylariomycetidae</taxon>
        <taxon>Xylariales</taxon>
        <taxon>Xylariales incertae sedis</taxon>
        <taxon>Monosporascus</taxon>
    </lineage>
</organism>
<feature type="region of interest" description="Disordered" evidence="1">
    <location>
        <begin position="270"/>
        <end position="308"/>
    </location>
</feature>
<feature type="region of interest" description="Disordered" evidence="1">
    <location>
        <begin position="327"/>
        <end position="391"/>
    </location>
</feature>